<dbReference type="GO" id="GO:0007166">
    <property type="term" value="P:cell surface receptor signaling pathway"/>
    <property type="evidence" value="ECO:0007669"/>
    <property type="project" value="TreeGrafter"/>
</dbReference>
<dbReference type="PANTHER" id="PTHR23268:SF102">
    <property type="entry name" value="IMMUNOGLOBULIN V-SET DOMAIN-CONTAINING PROTEIN"/>
    <property type="match status" value="1"/>
</dbReference>
<dbReference type="PANTHER" id="PTHR23268">
    <property type="entry name" value="T-CELL RECEPTOR BETA CHAIN"/>
    <property type="match status" value="1"/>
</dbReference>
<evidence type="ECO:0000256" key="3">
    <source>
        <dbReference type="SAM" id="SignalP"/>
    </source>
</evidence>
<evidence type="ECO:0000313" key="5">
    <source>
        <dbReference type="EMBL" id="SBQ92969.1"/>
    </source>
</evidence>
<dbReference type="InterPro" id="IPR013783">
    <property type="entry name" value="Ig-like_fold"/>
</dbReference>
<feature type="chain" id="PRO_5008371770" description="Ig-like domain-containing protein" evidence="3">
    <location>
        <begin position="24"/>
        <end position="140"/>
    </location>
</feature>
<feature type="signal peptide" evidence="3">
    <location>
        <begin position="1"/>
        <end position="23"/>
    </location>
</feature>
<evidence type="ECO:0000259" key="4">
    <source>
        <dbReference type="PROSITE" id="PS50835"/>
    </source>
</evidence>
<feature type="domain" description="Ig-like" evidence="4">
    <location>
        <begin position="36"/>
        <end position="124"/>
    </location>
</feature>
<dbReference type="EMBL" id="HAED01006841">
    <property type="protein sequence ID" value="SBQ92969.1"/>
    <property type="molecule type" value="Transcribed_RNA"/>
</dbReference>
<keyword evidence="2" id="KW-0391">Immunity</keyword>
<protein>
    <recommendedName>
        <fullName evidence="4">Ig-like domain-containing protein</fullName>
    </recommendedName>
</protein>
<sequence length="140" mass="15425">MTITAVLIKLSAALLCVGGLSDGSDVTQTPLLWMNQSQSATINCSHRKGTEYWQMYWYQQLPGKTMKQIVFTTPSPLHQYETGFSQDKFPAEKDAQTGSLTVKNLQPEDSGVYFCAVSQHSDAGGFKSCTKKPQRVLIGV</sequence>
<evidence type="ECO:0000256" key="2">
    <source>
        <dbReference type="ARBA" id="ARBA00022859"/>
    </source>
</evidence>
<dbReference type="Pfam" id="PF07686">
    <property type="entry name" value="V-set"/>
    <property type="match status" value="1"/>
</dbReference>
<gene>
    <name evidence="5" type="primary">Nfu_g_1_004901</name>
</gene>
<accession>A0A1A8I7J5</accession>
<dbReference type="InterPro" id="IPR003599">
    <property type="entry name" value="Ig_sub"/>
</dbReference>
<evidence type="ECO:0000256" key="1">
    <source>
        <dbReference type="ARBA" id="ARBA00022729"/>
    </source>
</evidence>
<dbReference type="SUPFAM" id="SSF48726">
    <property type="entry name" value="Immunoglobulin"/>
    <property type="match status" value="1"/>
</dbReference>
<dbReference type="SMART" id="SM00406">
    <property type="entry name" value="IGv"/>
    <property type="match status" value="1"/>
</dbReference>
<dbReference type="InterPro" id="IPR036179">
    <property type="entry name" value="Ig-like_dom_sf"/>
</dbReference>
<proteinExistence type="predicted"/>
<dbReference type="InterPro" id="IPR007110">
    <property type="entry name" value="Ig-like_dom"/>
</dbReference>
<reference evidence="5" key="2">
    <citation type="submission" date="2016-06" db="EMBL/GenBank/DDBJ databases">
        <title>The genome of a short-lived fish provides insights into sex chromosome evolution and the genetic control of aging.</title>
        <authorList>
            <person name="Reichwald K."/>
            <person name="Felder M."/>
            <person name="Petzold A."/>
            <person name="Koch P."/>
            <person name="Groth M."/>
            <person name="Platzer M."/>
        </authorList>
    </citation>
    <scope>NUCLEOTIDE SEQUENCE</scope>
    <source>
        <tissue evidence="5">Brain</tissue>
    </source>
</reference>
<keyword evidence="1 3" id="KW-0732">Signal</keyword>
<dbReference type="Gene3D" id="2.60.40.10">
    <property type="entry name" value="Immunoglobulins"/>
    <property type="match status" value="1"/>
</dbReference>
<organism evidence="5">
    <name type="scientific">Nothobranchius kuhntae</name>
    <name type="common">Beira killifish</name>
    <dbReference type="NCBI Taxonomy" id="321403"/>
    <lineage>
        <taxon>Eukaryota</taxon>
        <taxon>Metazoa</taxon>
        <taxon>Chordata</taxon>
        <taxon>Craniata</taxon>
        <taxon>Vertebrata</taxon>
        <taxon>Euteleostomi</taxon>
        <taxon>Actinopterygii</taxon>
        <taxon>Neopterygii</taxon>
        <taxon>Teleostei</taxon>
        <taxon>Neoteleostei</taxon>
        <taxon>Acanthomorphata</taxon>
        <taxon>Ovalentaria</taxon>
        <taxon>Atherinomorphae</taxon>
        <taxon>Cyprinodontiformes</taxon>
        <taxon>Nothobranchiidae</taxon>
        <taxon>Nothobranchius</taxon>
    </lineage>
</organism>
<dbReference type="AlphaFoldDB" id="A0A1A8I7J5"/>
<dbReference type="InterPro" id="IPR013106">
    <property type="entry name" value="Ig_V-set"/>
</dbReference>
<dbReference type="PROSITE" id="PS50835">
    <property type="entry name" value="IG_LIKE"/>
    <property type="match status" value="1"/>
</dbReference>
<dbReference type="GO" id="GO:0002376">
    <property type="term" value="P:immune system process"/>
    <property type="evidence" value="ECO:0007669"/>
    <property type="project" value="UniProtKB-KW"/>
</dbReference>
<dbReference type="InterPro" id="IPR050413">
    <property type="entry name" value="TCR_beta_variable"/>
</dbReference>
<name>A0A1A8I7J5_NOTKU</name>
<dbReference type="GO" id="GO:0005886">
    <property type="term" value="C:plasma membrane"/>
    <property type="evidence" value="ECO:0007669"/>
    <property type="project" value="TreeGrafter"/>
</dbReference>
<dbReference type="SMART" id="SM00409">
    <property type="entry name" value="IG"/>
    <property type="match status" value="1"/>
</dbReference>
<reference evidence="5" key="1">
    <citation type="submission" date="2016-05" db="EMBL/GenBank/DDBJ databases">
        <authorList>
            <person name="Lavstsen T."/>
            <person name="Jespersen J.S."/>
        </authorList>
    </citation>
    <scope>NUCLEOTIDE SEQUENCE</scope>
    <source>
        <tissue evidence="5">Brain</tissue>
    </source>
</reference>